<evidence type="ECO:0000256" key="1">
    <source>
        <dbReference type="SAM" id="MobiDB-lite"/>
    </source>
</evidence>
<name>A0A8C4QIC1_EPTBU</name>
<evidence type="ECO:0000313" key="3">
    <source>
        <dbReference type="Ensembl" id="ENSEBUP00000015380.1"/>
    </source>
</evidence>
<accession>A0A8C4QIC1</accession>
<dbReference type="Ensembl" id="ENSEBUT00000015956.1">
    <property type="protein sequence ID" value="ENSEBUP00000015380.1"/>
    <property type="gene ID" value="ENSEBUG00000009696.1"/>
</dbReference>
<keyword evidence="4" id="KW-1185">Reference proteome</keyword>
<dbReference type="GO" id="GO:0005525">
    <property type="term" value="F:GTP binding"/>
    <property type="evidence" value="ECO:0007669"/>
    <property type="project" value="TreeGrafter"/>
</dbReference>
<evidence type="ECO:0000259" key="2">
    <source>
        <dbReference type="SMART" id="SM01362"/>
    </source>
</evidence>
<dbReference type="Proteomes" id="UP000694388">
    <property type="component" value="Unplaced"/>
</dbReference>
<dbReference type="PANTHER" id="PTHR12858:SF2">
    <property type="entry name" value="RIBOSOME BIOGENESIS PROTEIN BMS1 HOMOLOG"/>
    <property type="match status" value="1"/>
</dbReference>
<dbReference type="GO" id="GO:0003924">
    <property type="term" value="F:GTPase activity"/>
    <property type="evidence" value="ECO:0007669"/>
    <property type="project" value="TreeGrafter"/>
</dbReference>
<dbReference type="InterPro" id="IPR007034">
    <property type="entry name" value="BMS1_TSR1_C"/>
</dbReference>
<sequence length="674" mass="75483">MSKGNYKEVNENGNIVHNDIVEEDDFDWEQDRMGDEMEFEEAKDLTRETEGALNWKFGLAEKAAAVFSRAGVSLQRRIYGEGCAKEVDDGVEELGGMFLLNRMKAKVKDHLDSTLLRRTEREWDQEDVRDSIKDCFVTGHWAPEEDASTLLAQDGNMYGDFEDLETGQVHSGKDSGMETRQSENKGEDLDLECEGQEEKNRGGVEVKKDRKTARLERKKMLKEAFNRAYDGGSASFLEELKAESERQTELNRSELSLLPHAVRTEVLGVEPGAYVRIEFSSVPLEFLTHFQPSYPIVIGGVTPGEGQLGFMQVKIKQHRWLRGVLKCKDPVIVSLGWRRFQSLPVYHSEGHDGRKRMLKYTPPHTHCLAALWGPITAQSSGIVFLKSLSNETHAFRIAATGVVLESDHSASIVKKLKLVGSPFKIFKKTTFIKGMFSSALEATRCEGVGVRTVSGIRGVIKRALRPPHPPGSVRATFEDRVQLSGLYFTLNYTLKALFSSAKVFTLTMLFFPYFFPSAHRPQTLCLFVPGPRCLFPNTASLYLHCSFQKKIGRTGKEYGPLRSCARSKDLKPHTTLTLCTRYIGLLTSIPAFSFWAPHFFSLCLLYPDVKCLLIHFCMSLSFPASGPETSILPTNTSAPIFAKVSALQLEAQVYGSKADHSTKSCAACCYQRTT</sequence>
<proteinExistence type="predicted"/>
<feature type="region of interest" description="Disordered" evidence="1">
    <location>
        <begin position="167"/>
        <end position="188"/>
    </location>
</feature>
<dbReference type="GO" id="GO:0030686">
    <property type="term" value="C:90S preribosome"/>
    <property type="evidence" value="ECO:0007669"/>
    <property type="project" value="TreeGrafter"/>
</dbReference>
<dbReference type="SMART" id="SM01362">
    <property type="entry name" value="DUF663"/>
    <property type="match status" value="1"/>
</dbReference>
<dbReference type="GeneTree" id="ENSGT00940000153195"/>
<dbReference type="Pfam" id="PF04950">
    <property type="entry name" value="RIBIOP_C"/>
    <property type="match status" value="1"/>
</dbReference>
<dbReference type="GO" id="GO:0034511">
    <property type="term" value="F:U3 snoRNA binding"/>
    <property type="evidence" value="ECO:0007669"/>
    <property type="project" value="TreeGrafter"/>
</dbReference>
<feature type="domain" description="Ribosome biogenesis protein BMS1/TSR1 C-terminal" evidence="2">
    <location>
        <begin position="205"/>
        <end position="490"/>
    </location>
</feature>
<dbReference type="PANTHER" id="PTHR12858">
    <property type="entry name" value="RIBOSOME BIOGENESIS PROTEIN"/>
    <property type="match status" value="1"/>
</dbReference>
<dbReference type="AlphaFoldDB" id="A0A8C4QIC1"/>
<dbReference type="InterPro" id="IPR039761">
    <property type="entry name" value="Bms1/Tsr1"/>
</dbReference>
<reference evidence="3" key="2">
    <citation type="submission" date="2025-09" db="UniProtKB">
        <authorList>
            <consortium name="Ensembl"/>
        </authorList>
    </citation>
    <scope>IDENTIFICATION</scope>
</reference>
<feature type="compositionally biased region" description="Basic and acidic residues" evidence="1">
    <location>
        <begin position="171"/>
        <end position="188"/>
    </location>
</feature>
<reference evidence="3" key="1">
    <citation type="submission" date="2025-08" db="UniProtKB">
        <authorList>
            <consortium name="Ensembl"/>
        </authorList>
    </citation>
    <scope>IDENTIFICATION</scope>
</reference>
<protein>
    <recommendedName>
        <fullName evidence="2">Ribosome biogenesis protein BMS1/TSR1 C-terminal domain-containing protein</fullName>
    </recommendedName>
</protein>
<organism evidence="3 4">
    <name type="scientific">Eptatretus burgeri</name>
    <name type="common">Inshore hagfish</name>
    <dbReference type="NCBI Taxonomy" id="7764"/>
    <lineage>
        <taxon>Eukaryota</taxon>
        <taxon>Metazoa</taxon>
        <taxon>Chordata</taxon>
        <taxon>Craniata</taxon>
        <taxon>Vertebrata</taxon>
        <taxon>Cyclostomata</taxon>
        <taxon>Myxini</taxon>
        <taxon>Myxiniformes</taxon>
        <taxon>Myxinidae</taxon>
        <taxon>Eptatretinae</taxon>
        <taxon>Eptatretus</taxon>
    </lineage>
</organism>
<evidence type="ECO:0000313" key="4">
    <source>
        <dbReference type="Proteomes" id="UP000694388"/>
    </source>
</evidence>
<dbReference type="GO" id="GO:0000479">
    <property type="term" value="P:endonucleolytic cleavage of tricistronic rRNA transcript (SSU-rRNA, 5.8S rRNA, LSU-rRNA)"/>
    <property type="evidence" value="ECO:0007669"/>
    <property type="project" value="TreeGrafter"/>
</dbReference>
<dbReference type="GO" id="GO:0000462">
    <property type="term" value="P:maturation of SSU-rRNA from tricistronic rRNA transcript (SSU-rRNA, 5.8S rRNA, LSU-rRNA)"/>
    <property type="evidence" value="ECO:0007669"/>
    <property type="project" value="TreeGrafter"/>
</dbReference>